<comment type="caution">
    <text evidence="1">The sequence shown here is derived from an EMBL/GenBank/DDBJ whole genome shotgun (WGS) entry which is preliminary data.</text>
</comment>
<name>A0A9W4U619_9PLEO</name>
<accession>A0A9W4U619</accession>
<organism evidence="1 2">
    <name type="scientific">Periconia digitata</name>
    <dbReference type="NCBI Taxonomy" id="1303443"/>
    <lineage>
        <taxon>Eukaryota</taxon>
        <taxon>Fungi</taxon>
        <taxon>Dikarya</taxon>
        <taxon>Ascomycota</taxon>
        <taxon>Pezizomycotina</taxon>
        <taxon>Dothideomycetes</taxon>
        <taxon>Pleosporomycetidae</taxon>
        <taxon>Pleosporales</taxon>
        <taxon>Massarineae</taxon>
        <taxon>Periconiaceae</taxon>
        <taxon>Periconia</taxon>
    </lineage>
</organism>
<evidence type="ECO:0000313" key="1">
    <source>
        <dbReference type="EMBL" id="CAI6304532.1"/>
    </source>
</evidence>
<keyword evidence="2" id="KW-1185">Reference proteome</keyword>
<sequence>MCDFSDECTARTGSKLGCLRYSWKLRAVPHVGIRTVGKCMWRGDTFFRAGRRHWSDKKFE</sequence>
<reference evidence="1" key="1">
    <citation type="submission" date="2023-01" db="EMBL/GenBank/DDBJ databases">
        <authorList>
            <person name="Van Ghelder C."/>
            <person name="Rancurel C."/>
        </authorList>
    </citation>
    <scope>NUCLEOTIDE SEQUENCE</scope>
    <source>
        <strain evidence="1">CNCM I-4278</strain>
    </source>
</reference>
<gene>
    <name evidence="1" type="ORF">PDIGIT_LOCUS2971</name>
</gene>
<proteinExistence type="predicted"/>
<protein>
    <submittedName>
        <fullName evidence="1">Uncharacterized protein</fullName>
    </submittedName>
</protein>
<dbReference type="EMBL" id="CAOQHR010000002">
    <property type="protein sequence ID" value="CAI6304532.1"/>
    <property type="molecule type" value="Genomic_DNA"/>
</dbReference>
<dbReference type="Proteomes" id="UP001152607">
    <property type="component" value="Unassembled WGS sequence"/>
</dbReference>
<evidence type="ECO:0000313" key="2">
    <source>
        <dbReference type="Proteomes" id="UP001152607"/>
    </source>
</evidence>
<dbReference type="AlphaFoldDB" id="A0A9W4U619"/>